<dbReference type="InterPro" id="IPR011009">
    <property type="entry name" value="Kinase-like_dom_sf"/>
</dbReference>
<dbReference type="PROSITE" id="PS00109">
    <property type="entry name" value="PROTEIN_KINASE_TYR"/>
    <property type="match status" value="1"/>
</dbReference>
<dbReference type="GO" id="GO:0005524">
    <property type="term" value="F:ATP binding"/>
    <property type="evidence" value="ECO:0007669"/>
    <property type="project" value="UniProtKB-UniRule"/>
</dbReference>
<dbReference type="InterPro" id="IPR008266">
    <property type="entry name" value="Tyr_kinase_AS"/>
</dbReference>
<keyword evidence="2" id="KW-0808">Transferase</keyword>
<evidence type="ECO:0000256" key="4">
    <source>
        <dbReference type="ARBA" id="ARBA00022777"/>
    </source>
</evidence>
<evidence type="ECO:0000256" key="6">
    <source>
        <dbReference type="PROSITE-ProRule" id="PRU10141"/>
    </source>
</evidence>
<keyword evidence="5 6" id="KW-0067">ATP-binding</keyword>
<keyword evidence="7" id="KW-0812">Transmembrane</keyword>
<dbReference type="eggNOG" id="COG0484">
    <property type="taxonomic scope" value="Bacteria"/>
</dbReference>
<feature type="transmembrane region" description="Helical" evidence="7">
    <location>
        <begin position="632"/>
        <end position="653"/>
    </location>
</feature>
<accession>B8GC98</accession>
<evidence type="ECO:0000256" key="5">
    <source>
        <dbReference type="ARBA" id="ARBA00022840"/>
    </source>
</evidence>
<dbReference type="HOGENOM" id="CLU_025263_0_0_0"/>
<proteinExistence type="predicted"/>
<dbReference type="AlphaFoldDB" id="B8GC98"/>
<dbReference type="GO" id="GO:0004713">
    <property type="term" value="F:protein tyrosine kinase activity"/>
    <property type="evidence" value="ECO:0007669"/>
    <property type="project" value="InterPro"/>
</dbReference>
<dbReference type="KEGG" id="cag:Cagg_0120"/>
<dbReference type="STRING" id="326427.Cagg_0120"/>
<dbReference type="PANTHER" id="PTHR43289">
    <property type="entry name" value="MITOGEN-ACTIVATED PROTEIN KINASE KINASE KINASE 20-RELATED"/>
    <property type="match status" value="1"/>
</dbReference>
<dbReference type="PROSITE" id="PS50011">
    <property type="entry name" value="PROTEIN_KINASE_DOM"/>
    <property type="match status" value="1"/>
</dbReference>
<dbReference type="eggNOG" id="COG0515">
    <property type="taxonomic scope" value="Bacteria"/>
</dbReference>
<dbReference type="PANTHER" id="PTHR43289:SF6">
    <property type="entry name" value="SERINE_THREONINE-PROTEIN KINASE NEKL-3"/>
    <property type="match status" value="1"/>
</dbReference>
<dbReference type="CDD" id="cd10719">
    <property type="entry name" value="DnaJ_zf"/>
    <property type="match status" value="1"/>
</dbReference>
<evidence type="ECO:0000313" key="10">
    <source>
        <dbReference type="Proteomes" id="UP000002508"/>
    </source>
</evidence>
<feature type="binding site" evidence="6">
    <location>
        <position position="50"/>
    </location>
    <ligand>
        <name>ATP</name>
        <dbReference type="ChEBI" id="CHEBI:30616"/>
    </ligand>
</feature>
<dbReference type="InterPro" id="IPR020635">
    <property type="entry name" value="Tyr_kinase_cat_dom"/>
</dbReference>
<name>B8GC98_CHLAD</name>
<dbReference type="GO" id="GO:0051082">
    <property type="term" value="F:unfolded protein binding"/>
    <property type="evidence" value="ECO:0007669"/>
    <property type="project" value="InterPro"/>
</dbReference>
<dbReference type="RefSeq" id="WP_012615438.1">
    <property type="nucleotide sequence ID" value="NC_011831.1"/>
</dbReference>
<evidence type="ECO:0000256" key="7">
    <source>
        <dbReference type="SAM" id="Phobius"/>
    </source>
</evidence>
<dbReference type="Pfam" id="PF00069">
    <property type="entry name" value="Pkinase"/>
    <property type="match status" value="1"/>
</dbReference>
<protein>
    <recommendedName>
        <fullName evidence="1">non-specific serine/threonine protein kinase</fullName>
        <ecNumber evidence="1">2.7.11.1</ecNumber>
    </recommendedName>
</protein>
<keyword evidence="9" id="KW-0723">Serine/threonine-protein kinase</keyword>
<dbReference type="PROSITE" id="PS00107">
    <property type="entry name" value="PROTEIN_KINASE_ATP"/>
    <property type="match status" value="1"/>
</dbReference>
<dbReference type="InterPro" id="IPR001305">
    <property type="entry name" value="HSP_DnaJ_Cys-rich_dom"/>
</dbReference>
<dbReference type="InterPro" id="IPR017441">
    <property type="entry name" value="Protein_kinase_ATP_BS"/>
</dbReference>
<organism evidence="9 10">
    <name type="scientific">Chloroflexus aggregans (strain MD-66 / DSM 9485)</name>
    <dbReference type="NCBI Taxonomy" id="326427"/>
    <lineage>
        <taxon>Bacteria</taxon>
        <taxon>Bacillati</taxon>
        <taxon>Chloroflexota</taxon>
        <taxon>Chloroflexia</taxon>
        <taxon>Chloroflexales</taxon>
        <taxon>Chloroflexineae</taxon>
        <taxon>Chloroflexaceae</taxon>
        <taxon>Chloroflexus</taxon>
    </lineage>
</organism>
<dbReference type="GO" id="GO:0004674">
    <property type="term" value="F:protein serine/threonine kinase activity"/>
    <property type="evidence" value="ECO:0007669"/>
    <property type="project" value="UniProtKB-KW"/>
</dbReference>
<keyword evidence="10" id="KW-1185">Reference proteome</keyword>
<dbReference type="EC" id="2.7.11.1" evidence="1"/>
<dbReference type="GO" id="GO:0031072">
    <property type="term" value="F:heat shock protein binding"/>
    <property type="evidence" value="ECO:0007669"/>
    <property type="project" value="InterPro"/>
</dbReference>
<sequence length="654" mass="75004">MAMTINKPTFTNLPRTFGQYDIDHLIGRGESSQVFRAHHRYIPEHKVALKVLLSQETARIQRFTQEASIAARLRHPHISRLIDYGVQNPFHYTVFEYINGNSLRDLVKSKEHRLPPDKVLRYFQQIADALDYAHSLNIVHRDVAPGNILIDSDAENAYVIDFGIARDPDQSLTSTGMVMGTTGFIAPECMISANNATHLSDIFSLGVALFFMLTGELPWYEVPKMVDSSLTVFQRVRTLAEAGVKLPGEVDRIIRVLLALDPSHRYAHAGIAAAELEAVLGPHFSQTQIVTGTTSVQPIRKTKQIVLIEPNEVEQALSGLLVHEPLERALERARMLDEVRISQLLDQWSQERPLRLPLLGRLVRIHEIKHYNVFFFHLRLLIEQRRDAGVTEEPDTNQKPIPLQPEYDRWQIELPSPKEFTHEQGKPMVVPGSERVINCPNCNGLGIIVCQKCKGARRITIEERDSAQSATDDRSTSSNTPVVRQRVISCPTCEGRGKIPCERCKSIGRLLQRKLMEWSRWPKFDRAQNDLPEVDENWLHRTCREELVYRKRENRIPTEWLQITEVKAMIERQQRELDQDSRIVMAELQINFIPLTEIEFDLGNPAQPYQLAIYGFENLIPSDWRFLHWERILFSAGIGLLSFFLVISLVFLAM</sequence>
<dbReference type="SMART" id="SM00219">
    <property type="entry name" value="TyrKc"/>
    <property type="match status" value="1"/>
</dbReference>
<evidence type="ECO:0000313" key="9">
    <source>
        <dbReference type="EMBL" id="ACL23072.1"/>
    </source>
</evidence>
<dbReference type="CDD" id="cd14014">
    <property type="entry name" value="STKc_PknB_like"/>
    <property type="match status" value="1"/>
</dbReference>
<dbReference type="InterPro" id="IPR000719">
    <property type="entry name" value="Prot_kinase_dom"/>
</dbReference>
<dbReference type="Gene3D" id="1.10.510.10">
    <property type="entry name" value="Transferase(Phosphotransferase) domain 1"/>
    <property type="match status" value="1"/>
</dbReference>
<evidence type="ECO:0000256" key="2">
    <source>
        <dbReference type="ARBA" id="ARBA00022679"/>
    </source>
</evidence>
<evidence type="ECO:0000256" key="3">
    <source>
        <dbReference type="ARBA" id="ARBA00022741"/>
    </source>
</evidence>
<keyword evidence="7" id="KW-0472">Membrane</keyword>
<keyword evidence="3 6" id="KW-0547">Nucleotide-binding</keyword>
<keyword evidence="4 9" id="KW-0418">Kinase</keyword>
<feature type="domain" description="Protein kinase" evidence="8">
    <location>
        <begin position="20"/>
        <end position="280"/>
    </location>
</feature>
<evidence type="ECO:0000259" key="8">
    <source>
        <dbReference type="PROSITE" id="PS50011"/>
    </source>
</evidence>
<dbReference type="InterPro" id="IPR036410">
    <property type="entry name" value="HSP_DnaJ_Cys-rich_dom_sf"/>
</dbReference>
<evidence type="ECO:0000256" key="1">
    <source>
        <dbReference type="ARBA" id="ARBA00012513"/>
    </source>
</evidence>
<dbReference type="SUPFAM" id="SSF57938">
    <property type="entry name" value="DnaJ/Hsp40 cysteine-rich domain"/>
    <property type="match status" value="1"/>
</dbReference>
<dbReference type="Proteomes" id="UP000002508">
    <property type="component" value="Chromosome"/>
</dbReference>
<reference evidence="9" key="1">
    <citation type="submission" date="2008-12" db="EMBL/GenBank/DDBJ databases">
        <title>Complete sequence of Chloroflexus aggregans DSM 9485.</title>
        <authorList>
            <consortium name="US DOE Joint Genome Institute"/>
            <person name="Lucas S."/>
            <person name="Copeland A."/>
            <person name="Lapidus A."/>
            <person name="Glavina del Rio T."/>
            <person name="Dalin E."/>
            <person name="Tice H."/>
            <person name="Pitluck S."/>
            <person name="Foster B."/>
            <person name="Larimer F."/>
            <person name="Land M."/>
            <person name="Hauser L."/>
            <person name="Kyrpides N."/>
            <person name="Mikhailova N."/>
            <person name="Bryant D."/>
            <person name="Richardson P."/>
        </authorList>
    </citation>
    <scope>NUCLEOTIDE SEQUENCE</scope>
    <source>
        <strain evidence="9">DSM 9485</strain>
    </source>
</reference>
<dbReference type="SUPFAM" id="SSF56112">
    <property type="entry name" value="Protein kinase-like (PK-like)"/>
    <property type="match status" value="1"/>
</dbReference>
<keyword evidence="7" id="KW-1133">Transmembrane helix</keyword>
<gene>
    <name evidence="9" type="ordered locus">Cagg_0120</name>
</gene>
<dbReference type="EMBL" id="CP001337">
    <property type="protein sequence ID" value="ACL23072.1"/>
    <property type="molecule type" value="Genomic_DNA"/>
</dbReference>